<sequence length="93" mass="11096">ITKTIILPLFYEHYLNTIYYLGWMAILQQQQQPYIIMYLNDRKKKKDKFKIRCCCCRTPILAKELLSKRNILAPLNDSNFNRCSAIPIRCNHS</sequence>
<gene>
    <name evidence="1" type="ORF">DERP_006822</name>
</gene>
<accession>A0ABQ8IS33</accession>
<evidence type="ECO:0000313" key="2">
    <source>
        <dbReference type="Proteomes" id="UP000887458"/>
    </source>
</evidence>
<reference evidence="1 2" key="2">
    <citation type="journal article" date="2022" name="Mol. Biol. Evol.">
        <title>Comparative Genomics Reveals Insights into the Divergent Evolution of Astigmatic Mites and Household Pest Adaptations.</title>
        <authorList>
            <person name="Xiong Q."/>
            <person name="Wan A.T."/>
            <person name="Liu X."/>
            <person name="Fung C.S."/>
            <person name="Xiao X."/>
            <person name="Malainual N."/>
            <person name="Hou J."/>
            <person name="Wang L."/>
            <person name="Wang M."/>
            <person name="Yang K.Y."/>
            <person name="Cui Y."/>
            <person name="Leung E.L."/>
            <person name="Nong W."/>
            <person name="Shin S.K."/>
            <person name="Au S.W."/>
            <person name="Jeong K.Y."/>
            <person name="Chew F.T."/>
            <person name="Hui J.H."/>
            <person name="Leung T.F."/>
            <person name="Tungtrongchitr A."/>
            <person name="Zhong N."/>
            <person name="Liu Z."/>
            <person name="Tsui S.K."/>
        </authorList>
    </citation>
    <scope>NUCLEOTIDE SEQUENCE [LARGE SCALE GENOMIC DNA]</scope>
    <source>
        <strain evidence="1">Derp</strain>
    </source>
</reference>
<organism evidence="1 2">
    <name type="scientific">Dermatophagoides pteronyssinus</name>
    <name type="common">European house dust mite</name>
    <dbReference type="NCBI Taxonomy" id="6956"/>
    <lineage>
        <taxon>Eukaryota</taxon>
        <taxon>Metazoa</taxon>
        <taxon>Ecdysozoa</taxon>
        <taxon>Arthropoda</taxon>
        <taxon>Chelicerata</taxon>
        <taxon>Arachnida</taxon>
        <taxon>Acari</taxon>
        <taxon>Acariformes</taxon>
        <taxon>Sarcoptiformes</taxon>
        <taxon>Astigmata</taxon>
        <taxon>Psoroptidia</taxon>
        <taxon>Analgoidea</taxon>
        <taxon>Pyroglyphidae</taxon>
        <taxon>Dermatophagoidinae</taxon>
        <taxon>Dermatophagoides</taxon>
    </lineage>
</organism>
<dbReference type="EMBL" id="NJHN03000123">
    <property type="protein sequence ID" value="KAH9413136.1"/>
    <property type="molecule type" value="Genomic_DNA"/>
</dbReference>
<proteinExistence type="predicted"/>
<protein>
    <submittedName>
        <fullName evidence="1">Uncharacterized protein</fullName>
    </submittedName>
</protein>
<evidence type="ECO:0000313" key="1">
    <source>
        <dbReference type="EMBL" id="KAH9413136.1"/>
    </source>
</evidence>
<name>A0ABQ8IS33_DERPT</name>
<feature type="non-terminal residue" evidence="1">
    <location>
        <position position="1"/>
    </location>
</feature>
<comment type="caution">
    <text evidence="1">The sequence shown here is derived from an EMBL/GenBank/DDBJ whole genome shotgun (WGS) entry which is preliminary data.</text>
</comment>
<keyword evidence="2" id="KW-1185">Reference proteome</keyword>
<dbReference type="Proteomes" id="UP000887458">
    <property type="component" value="Unassembled WGS sequence"/>
</dbReference>
<reference evidence="1 2" key="1">
    <citation type="journal article" date="2018" name="J. Allergy Clin. Immunol.">
        <title>High-quality assembly of Dermatophagoides pteronyssinus genome and transcriptome reveals a wide range of novel allergens.</title>
        <authorList>
            <person name="Liu X.Y."/>
            <person name="Yang K.Y."/>
            <person name="Wang M.Q."/>
            <person name="Kwok J.S."/>
            <person name="Zeng X."/>
            <person name="Yang Z."/>
            <person name="Xiao X.J."/>
            <person name="Lau C.P."/>
            <person name="Li Y."/>
            <person name="Huang Z.M."/>
            <person name="Ba J.G."/>
            <person name="Yim A.K."/>
            <person name="Ouyang C.Y."/>
            <person name="Ngai S.M."/>
            <person name="Chan T.F."/>
            <person name="Leung E.L."/>
            <person name="Liu L."/>
            <person name="Liu Z.G."/>
            <person name="Tsui S.K."/>
        </authorList>
    </citation>
    <scope>NUCLEOTIDE SEQUENCE [LARGE SCALE GENOMIC DNA]</scope>
    <source>
        <strain evidence="1">Derp</strain>
    </source>
</reference>